<feature type="coiled-coil region" evidence="7">
    <location>
        <begin position="201"/>
        <end position="242"/>
    </location>
</feature>
<feature type="domain" description="CAP-Gly" evidence="9">
    <location>
        <begin position="336"/>
        <end position="370"/>
    </location>
</feature>
<evidence type="ECO:0000256" key="5">
    <source>
        <dbReference type="ARBA" id="ARBA00023054"/>
    </source>
</evidence>
<evidence type="ECO:0000256" key="3">
    <source>
        <dbReference type="ARBA" id="ARBA00022701"/>
    </source>
</evidence>
<evidence type="ECO:0000256" key="6">
    <source>
        <dbReference type="ARBA" id="ARBA00023212"/>
    </source>
</evidence>
<gene>
    <name evidence="10" type="ORF">BSL78_10476</name>
</gene>
<name>A0A2G8KXL6_STIJA</name>
<feature type="non-terminal residue" evidence="10">
    <location>
        <position position="1"/>
    </location>
</feature>
<keyword evidence="2" id="KW-0963">Cytoplasm</keyword>
<evidence type="ECO:0000256" key="7">
    <source>
        <dbReference type="SAM" id="Coils"/>
    </source>
</evidence>
<keyword evidence="11" id="KW-1185">Reference proteome</keyword>
<dbReference type="EMBL" id="MRZV01000319">
    <property type="protein sequence ID" value="PIK52660.1"/>
    <property type="molecule type" value="Genomic_DNA"/>
</dbReference>
<evidence type="ECO:0000313" key="10">
    <source>
        <dbReference type="EMBL" id="PIK52660.1"/>
    </source>
</evidence>
<dbReference type="InterPro" id="IPR036859">
    <property type="entry name" value="CAP-Gly_dom_sf"/>
</dbReference>
<dbReference type="Pfam" id="PF01302">
    <property type="entry name" value="CAP_GLY"/>
    <property type="match status" value="1"/>
</dbReference>
<feature type="compositionally biased region" description="Polar residues" evidence="8">
    <location>
        <begin position="418"/>
        <end position="432"/>
    </location>
</feature>
<dbReference type="AlphaFoldDB" id="A0A2G8KXL6"/>
<dbReference type="SUPFAM" id="SSF74924">
    <property type="entry name" value="Cap-Gly domain"/>
    <property type="match status" value="1"/>
</dbReference>
<evidence type="ECO:0000256" key="1">
    <source>
        <dbReference type="ARBA" id="ARBA00004186"/>
    </source>
</evidence>
<dbReference type="InterPro" id="IPR000938">
    <property type="entry name" value="CAP-Gly_domain"/>
</dbReference>
<dbReference type="OrthoDB" id="6150876at2759"/>
<evidence type="ECO:0000259" key="9">
    <source>
        <dbReference type="PROSITE" id="PS50245"/>
    </source>
</evidence>
<keyword evidence="5 7" id="KW-0175">Coiled coil</keyword>
<dbReference type="SMART" id="SM01052">
    <property type="entry name" value="CAP_GLY"/>
    <property type="match status" value="1"/>
</dbReference>
<reference evidence="10 11" key="1">
    <citation type="journal article" date="2017" name="PLoS Biol.">
        <title>The sea cucumber genome provides insights into morphological evolution and visceral regeneration.</title>
        <authorList>
            <person name="Zhang X."/>
            <person name="Sun L."/>
            <person name="Yuan J."/>
            <person name="Sun Y."/>
            <person name="Gao Y."/>
            <person name="Zhang L."/>
            <person name="Li S."/>
            <person name="Dai H."/>
            <person name="Hamel J.F."/>
            <person name="Liu C."/>
            <person name="Yu Y."/>
            <person name="Liu S."/>
            <person name="Lin W."/>
            <person name="Guo K."/>
            <person name="Jin S."/>
            <person name="Xu P."/>
            <person name="Storey K.B."/>
            <person name="Huan P."/>
            <person name="Zhang T."/>
            <person name="Zhou Y."/>
            <person name="Zhang J."/>
            <person name="Lin C."/>
            <person name="Li X."/>
            <person name="Xing L."/>
            <person name="Huo D."/>
            <person name="Sun M."/>
            <person name="Wang L."/>
            <person name="Mercier A."/>
            <person name="Li F."/>
            <person name="Yang H."/>
            <person name="Xiang J."/>
        </authorList>
    </citation>
    <scope>NUCLEOTIDE SEQUENCE [LARGE SCALE GENOMIC DNA]</scope>
    <source>
        <strain evidence="10">Shaxun</strain>
        <tissue evidence="10">Muscle</tissue>
    </source>
</reference>
<feature type="compositionally biased region" description="Low complexity" evidence="8">
    <location>
        <begin position="29"/>
        <end position="42"/>
    </location>
</feature>
<feature type="compositionally biased region" description="Polar residues" evidence="8">
    <location>
        <begin position="18"/>
        <end position="28"/>
    </location>
</feature>
<feature type="region of interest" description="Disordered" evidence="8">
    <location>
        <begin position="264"/>
        <end position="286"/>
    </location>
</feature>
<keyword evidence="6" id="KW-0206">Cytoskeleton</keyword>
<keyword evidence="4" id="KW-0243">Dynein</keyword>
<dbReference type="Proteomes" id="UP000230750">
    <property type="component" value="Unassembled WGS sequence"/>
</dbReference>
<proteinExistence type="predicted"/>
<evidence type="ECO:0000313" key="11">
    <source>
        <dbReference type="Proteomes" id="UP000230750"/>
    </source>
</evidence>
<keyword evidence="3" id="KW-0493">Microtubule</keyword>
<feature type="compositionally biased region" description="Low complexity" evidence="8">
    <location>
        <begin position="57"/>
        <end position="78"/>
    </location>
</feature>
<dbReference type="PROSITE" id="PS50245">
    <property type="entry name" value="CAP_GLY_2"/>
    <property type="match status" value="1"/>
</dbReference>
<dbReference type="GO" id="GO:0005819">
    <property type="term" value="C:spindle"/>
    <property type="evidence" value="ECO:0007669"/>
    <property type="project" value="UniProtKB-SubCell"/>
</dbReference>
<dbReference type="PANTHER" id="PTHR18916:SF6">
    <property type="entry name" value="DYNACTIN SUBUNIT 1"/>
    <property type="match status" value="1"/>
</dbReference>
<evidence type="ECO:0000256" key="8">
    <source>
        <dbReference type="SAM" id="MobiDB-lite"/>
    </source>
</evidence>
<comment type="caution">
    <text evidence="10">The sequence shown here is derived from an EMBL/GenBank/DDBJ whole genome shotgun (WGS) entry which is preliminary data.</text>
</comment>
<comment type="subcellular location">
    <subcellularLocation>
        <location evidence="1">Cytoplasm</location>
        <location evidence="1">Cytoskeleton</location>
        <location evidence="1">Spindle</location>
    </subcellularLocation>
</comment>
<evidence type="ECO:0000256" key="4">
    <source>
        <dbReference type="ARBA" id="ARBA00023017"/>
    </source>
</evidence>
<feature type="region of interest" description="Disordered" evidence="8">
    <location>
        <begin position="15"/>
        <end position="102"/>
    </location>
</feature>
<dbReference type="GO" id="GO:0005874">
    <property type="term" value="C:microtubule"/>
    <property type="evidence" value="ECO:0007669"/>
    <property type="project" value="UniProtKB-KW"/>
</dbReference>
<sequence>LEHLVKKLKEENADLKQLSASQDASCGHTSRSTTPSPPSVDSSDSHYHYPRGRRKGSLLSGGRRPSPSLSTSTLTSPGEEVGNPHREVGRRLASRKRRTLTPQRVCTAEDEIEAARESANGLLVRGEDSSSVECEAKSASEEEETGARGNYHQVTVDVHRSFPHVEEETHNHRVHLQTEENLVKVLRTSVGIQCSLPEDLHRNLQRQLDEVVKEKAELGSSYLRVQQELEQLKLHVETLEKERRMKDCCIVEIENELMMRNIPHSEPLTKDSGLKQSLPRLTEPTTTTGCQKAVKSLSRITGGCTIHLEDRVMIKGDRTGRVCYIGPLKHLKPSMVFVGVQLESTAGRHDGSIHGHRYFTCPKNQGIFIPVQDVNAVLTSKFIKRPKSAKVPSIIPRHPPATRHKRVTPVVALPSSPPVKSNSTATSRPISSRRQTRLLRQQ</sequence>
<dbReference type="PANTHER" id="PTHR18916">
    <property type="entry name" value="DYNACTIN 1-RELATED MICROTUBULE-BINDING"/>
    <property type="match status" value="1"/>
</dbReference>
<dbReference type="STRING" id="307972.A0A2G8KXL6"/>
<dbReference type="Gene3D" id="2.30.30.190">
    <property type="entry name" value="CAP Gly-rich-like domain"/>
    <property type="match status" value="1"/>
</dbReference>
<protein>
    <recommendedName>
        <fullName evidence="9">CAP-Gly domain-containing protein</fullName>
    </recommendedName>
</protein>
<dbReference type="GO" id="GO:0030286">
    <property type="term" value="C:dynein complex"/>
    <property type="evidence" value="ECO:0007669"/>
    <property type="project" value="UniProtKB-KW"/>
</dbReference>
<organism evidence="10 11">
    <name type="scientific">Stichopus japonicus</name>
    <name type="common">Sea cucumber</name>
    <dbReference type="NCBI Taxonomy" id="307972"/>
    <lineage>
        <taxon>Eukaryota</taxon>
        <taxon>Metazoa</taxon>
        <taxon>Echinodermata</taxon>
        <taxon>Eleutherozoa</taxon>
        <taxon>Echinozoa</taxon>
        <taxon>Holothuroidea</taxon>
        <taxon>Aspidochirotacea</taxon>
        <taxon>Aspidochirotida</taxon>
        <taxon>Stichopodidae</taxon>
        <taxon>Apostichopus</taxon>
    </lineage>
</organism>
<feature type="region of interest" description="Disordered" evidence="8">
    <location>
        <begin position="390"/>
        <end position="442"/>
    </location>
</feature>
<accession>A0A2G8KXL6</accession>
<evidence type="ECO:0000256" key="2">
    <source>
        <dbReference type="ARBA" id="ARBA00022490"/>
    </source>
</evidence>